<organism evidence="1 2">
    <name type="scientific">Lentzea xinjiangensis</name>
    <dbReference type="NCBI Taxonomy" id="402600"/>
    <lineage>
        <taxon>Bacteria</taxon>
        <taxon>Bacillati</taxon>
        <taxon>Actinomycetota</taxon>
        <taxon>Actinomycetes</taxon>
        <taxon>Pseudonocardiales</taxon>
        <taxon>Pseudonocardiaceae</taxon>
        <taxon>Lentzea</taxon>
    </lineage>
</organism>
<accession>A0A1H9TQT2</accession>
<evidence type="ECO:0000313" key="1">
    <source>
        <dbReference type="EMBL" id="SER99536.1"/>
    </source>
</evidence>
<evidence type="ECO:0008006" key="3">
    <source>
        <dbReference type="Google" id="ProtNLM"/>
    </source>
</evidence>
<dbReference type="Proteomes" id="UP000199352">
    <property type="component" value="Unassembled WGS sequence"/>
</dbReference>
<reference evidence="2" key="1">
    <citation type="submission" date="2016-10" db="EMBL/GenBank/DDBJ databases">
        <authorList>
            <person name="Varghese N."/>
            <person name="Submissions S."/>
        </authorList>
    </citation>
    <scope>NUCLEOTIDE SEQUENCE [LARGE SCALE GENOMIC DNA]</scope>
    <source>
        <strain evidence="2">CGMCC 4.3525</strain>
    </source>
</reference>
<dbReference type="EMBL" id="FOFR01000019">
    <property type="protein sequence ID" value="SER99536.1"/>
    <property type="molecule type" value="Genomic_DNA"/>
</dbReference>
<dbReference type="RefSeq" id="WP_218148268.1">
    <property type="nucleotide sequence ID" value="NZ_FOFR01000019.1"/>
</dbReference>
<evidence type="ECO:0000313" key="2">
    <source>
        <dbReference type="Proteomes" id="UP000199352"/>
    </source>
</evidence>
<proteinExistence type="predicted"/>
<dbReference type="AlphaFoldDB" id="A0A1H9TQT2"/>
<name>A0A1H9TQT2_9PSEU</name>
<protein>
    <recommendedName>
        <fullName evidence="3">Immunity protein 53</fullName>
    </recommendedName>
</protein>
<sequence>MIELDLAQFAAAVRAYAPQWERAGIQWQLTFGPERDKSAAWVTCETGDMAGQLTVWTSGEAELDTGNLATGVVDPVHYELTSAQELATCLDDLTNRLTDHN</sequence>
<gene>
    <name evidence="1" type="ORF">SAMN05216188_11917</name>
</gene>
<keyword evidence="2" id="KW-1185">Reference proteome</keyword>